<name>A0AAW6QX20_9GAMM</name>
<dbReference type="Proteomes" id="UP001152518">
    <property type="component" value="Unassembled WGS sequence"/>
</dbReference>
<evidence type="ECO:0000313" key="2">
    <source>
        <dbReference type="EMBL" id="MDG5900220.1"/>
    </source>
</evidence>
<keyword evidence="1" id="KW-0472">Membrane</keyword>
<gene>
    <name evidence="2" type="ORF">E2650_10060</name>
</gene>
<accession>A0AAW6QX20</accession>
<organism evidence="2">
    <name type="scientific">Shewanella xiamenensis</name>
    <dbReference type="NCBI Taxonomy" id="332186"/>
    <lineage>
        <taxon>Bacteria</taxon>
        <taxon>Pseudomonadati</taxon>
        <taxon>Pseudomonadota</taxon>
        <taxon>Gammaproteobacteria</taxon>
        <taxon>Alteromonadales</taxon>
        <taxon>Shewanellaceae</taxon>
        <taxon>Shewanella</taxon>
    </lineage>
</organism>
<feature type="transmembrane region" description="Helical" evidence="1">
    <location>
        <begin position="101"/>
        <end position="119"/>
    </location>
</feature>
<keyword evidence="1" id="KW-0812">Transmembrane</keyword>
<evidence type="ECO:0000256" key="1">
    <source>
        <dbReference type="SAM" id="Phobius"/>
    </source>
</evidence>
<sequence>MTFRHVAILTSLLFLVLALGWMLCPEQMLTQWGVQYSDSTGVVSRRGSAFYLGFAIMFFVARNTEHSATRMALIKGIITTCTILILLGVYEFSVGHANNKILIAALIEAILGLAFLYVWRTSIKKHHVSNKLRTHQ</sequence>
<dbReference type="EMBL" id="SUNE01000005">
    <property type="protein sequence ID" value="MDG5900220.1"/>
    <property type="molecule type" value="Genomic_DNA"/>
</dbReference>
<evidence type="ECO:0008006" key="3">
    <source>
        <dbReference type="Google" id="ProtNLM"/>
    </source>
</evidence>
<reference evidence="2" key="2">
    <citation type="submission" date="2019-04" db="EMBL/GenBank/DDBJ databases">
        <authorList>
            <person name="Zou H."/>
        </authorList>
    </citation>
    <scope>NUCLEOTIDE SEQUENCE</scope>
    <source>
        <strain evidence="2">2015oxa</strain>
    </source>
</reference>
<feature type="transmembrane region" description="Helical" evidence="1">
    <location>
        <begin position="44"/>
        <end position="61"/>
    </location>
</feature>
<reference evidence="2" key="1">
    <citation type="journal article" date="2019" name="Int J Environ Res Public Health">
        <title>Characterization of Chromosome-Mediated BlaOXA-894 in Shewanella xiamenensis Isolated from Pig Wastewater.</title>
        <authorList>
            <person name="Zou H."/>
            <person name="Zhou Z."/>
            <person name="Xia H."/>
            <person name="Zhao Q."/>
            <person name="Li X."/>
        </authorList>
    </citation>
    <scope>NUCLEOTIDE SEQUENCE</scope>
    <source>
        <strain evidence="2">2015oxa</strain>
    </source>
</reference>
<dbReference type="AlphaFoldDB" id="A0AAW6QX20"/>
<dbReference type="RefSeq" id="WP_279255110.1">
    <property type="nucleotide sequence ID" value="NZ_SUNE01000005.1"/>
</dbReference>
<comment type="caution">
    <text evidence="2">The sequence shown here is derived from an EMBL/GenBank/DDBJ whole genome shotgun (WGS) entry which is preliminary data.</text>
</comment>
<proteinExistence type="predicted"/>
<protein>
    <recommendedName>
        <fullName evidence="3">DUF4345 domain-containing protein</fullName>
    </recommendedName>
</protein>
<keyword evidence="1" id="KW-1133">Transmembrane helix</keyword>
<feature type="transmembrane region" description="Helical" evidence="1">
    <location>
        <begin position="73"/>
        <end position="95"/>
    </location>
</feature>